<reference evidence="2 3" key="1">
    <citation type="journal article" date="2014" name="Int. J. Syst. Evol. Microbiol.">
        <title>Complete genome sequence of Corynebacterium casei LMG S-19264T (=DSM 44701T), isolated from a smear-ripened cheese.</title>
        <authorList>
            <consortium name="US DOE Joint Genome Institute (JGI-PGF)"/>
            <person name="Walter F."/>
            <person name="Albersmeier A."/>
            <person name="Kalinowski J."/>
            <person name="Ruckert C."/>
        </authorList>
    </citation>
    <scope>NUCLEOTIDE SEQUENCE [LARGE SCALE GENOMIC DNA]</scope>
    <source>
        <strain evidence="2 3">IBRC-M 10912</strain>
    </source>
</reference>
<feature type="transmembrane region" description="Helical" evidence="1">
    <location>
        <begin position="278"/>
        <end position="300"/>
    </location>
</feature>
<evidence type="ECO:0000313" key="2">
    <source>
        <dbReference type="EMBL" id="MFC4248832.1"/>
    </source>
</evidence>
<evidence type="ECO:0000313" key="3">
    <source>
        <dbReference type="Proteomes" id="UP001595821"/>
    </source>
</evidence>
<feature type="transmembrane region" description="Helical" evidence="1">
    <location>
        <begin position="159"/>
        <end position="180"/>
    </location>
</feature>
<sequence length="309" mass="32556">MTVAREDDDSSESRRLLASIRLTQSIAIRWHLVSTAGFFAFAYLFGVVLELVSGDPLEPITIVAASSLEVLTGVALFVGLLMLVIVPHELLHGAVMARYDGRPAYGVGVSRFVLPFAYTRSEGTAYTRDEMLAVLLAPCAIITAVGLAALVVVRSPLVLVPLAANAAGSVGDLWMAGVLARYPSSVRVGELPDGAQGLGIYGSPSDRPPRRLPLEHTLSTFFYGASGTFVLVVLALAASVLASLATRSGDVVLGDPDGGWFLFRHELDPTGYGASFELGFPVLLGLSALGGLAWTAVAAFRSRVARTKP</sequence>
<evidence type="ECO:0000256" key="1">
    <source>
        <dbReference type="SAM" id="Phobius"/>
    </source>
</evidence>
<keyword evidence="1" id="KW-0472">Membrane</keyword>
<comment type="caution">
    <text evidence="2">The sequence shown here is derived from an EMBL/GenBank/DDBJ whole genome shotgun (WGS) entry which is preliminary data.</text>
</comment>
<keyword evidence="1" id="KW-0812">Transmembrane</keyword>
<dbReference type="Pfam" id="PF11667">
    <property type="entry name" value="DUF3267"/>
    <property type="match status" value="1"/>
</dbReference>
<dbReference type="GeneID" id="71854515"/>
<dbReference type="RefSeq" id="WP_246966590.1">
    <property type="nucleotide sequence ID" value="NZ_CP095397.1"/>
</dbReference>
<name>A0ABD5P3C5_9EURY</name>
<feature type="transmembrane region" description="Helical" evidence="1">
    <location>
        <begin position="60"/>
        <end position="86"/>
    </location>
</feature>
<gene>
    <name evidence="2" type="ORF">ACFOZ7_18195</name>
</gene>
<feature type="transmembrane region" description="Helical" evidence="1">
    <location>
        <begin position="220"/>
        <end position="245"/>
    </location>
</feature>
<feature type="transmembrane region" description="Helical" evidence="1">
    <location>
        <begin position="30"/>
        <end position="48"/>
    </location>
</feature>
<protein>
    <submittedName>
        <fullName evidence="2">DUF3267 domain-containing protein</fullName>
    </submittedName>
</protein>
<proteinExistence type="predicted"/>
<keyword evidence="1" id="KW-1133">Transmembrane helix</keyword>
<accession>A0ABD5P3C5</accession>
<feature type="transmembrane region" description="Helical" evidence="1">
    <location>
        <begin position="132"/>
        <end position="153"/>
    </location>
</feature>
<dbReference type="EMBL" id="JBHSDJ010000128">
    <property type="protein sequence ID" value="MFC4248832.1"/>
    <property type="molecule type" value="Genomic_DNA"/>
</dbReference>
<dbReference type="Proteomes" id="UP001595821">
    <property type="component" value="Unassembled WGS sequence"/>
</dbReference>
<dbReference type="AlphaFoldDB" id="A0ABD5P3C5"/>
<dbReference type="InterPro" id="IPR021683">
    <property type="entry name" value="DUF3267"/>
</dbReference>
<organism evidence="2 3">
    <name type="scientific">Natribaculum luteum</name>
    <dbReference type="NCBI Taxonomy" id="1586232"/>
    <lineage>
        <taxon>Archaea</taxon>
        <taxon>Methanobacteriati</taxon>
        <taxon>Methanobacteriota</taxon>
        <taxon>Stenosarchaea group</taxon>
        <taxon>Halobacteria</taxon>
        <taxon>Halobacteriales</taxon>
        <taxon>Natrialbaceae</taxon>
        <taxon>Natribaculum</taxon>
    </lineage>
</organism>